<keyword evidence="2" id="KW-0732">Signal</keyword>
<comment type="caution">
    <text evidence="3">The sequence shown here is derived from an EMBL/GenBank/DDBJ whole genome shotgun (WGS) entry which is preliminary data.</text>
</comment>
<evidence type="ECO:0000256" key="1">
    <source>
        <dbReference type="SAM" id="Phobius"/>
    </source>
</evidence>
<dbReference type="EMBL" id="QWGR01000004">
    <property type="protein sequence ID" value="RIJ48559.1"/>
    <property type="molecule type" value="Genomic_DNA"/>
</dbReference>
<evidence type="ECO:0000313" key="4">
    <source>
        <dbReference type="Proteomes" id="UP000265926"/>
    </source>
</evidence>
<protein>
    <submittedName>
        <fullName evidence="3">LPXTG cell wall anchor domain-containing protein</fullName>
    </submittedName>
</protein>
<organism evidence="3 4">
    <name type="scientific">Maribellus luteus</name>
    <dbReference type="NCBI Taxonomy" id="2305463"/>
    <lineage>
        <taxon>Bacteria</taxon>
        <taxon>Pseudomonadati</taxon>
        <taxon>Bacteroidota</taxon>
        <taxon>Bacteroidia</taxon>
        <taxon>Marinilabiliales</taxon>
        <taxon>Prolixibacteraceae</taxon>
        <taxon>Maribellus</taxon>
    </lineage>
</organism>
<dbReference type="NCBIfam" id="TIGR01167">
    <property type="entry name" value="LPXTG_anchor"/>
    <property type="match status" value="1"/>
</dbReference>
<reference evidence="3 4" key="1">
    <citation type="submission" date="2018-08" db="EMBL/GenBank/DDBJ databases">
        <title>Pallidiluteibacterium maritimus gen. nov., sp. nov., isolated from coastal sediment.</title>
        <authorList>
            <person name="Zhou L.Y."/>
        </authorList>
    </citation>
    <scope>NUCLEOTIDE SEQUENCE [LARGE SCALE GENOMIC DNA]</scope>
    <source>
        <strain evidence="3 4">XSD2</strain>
    </source>
</reference>
<keyword evidence="1" id="KW-1133">Transmembrane helix</keyword>
<proteinExistence type="predicted"/>
<keyword evidence="4" id="KW-1185">Reference proteome</keyword>
<keyword evidence="1" id="KW-0472">Membrane</keyword>
<dbReference type="AlphaFoldDB" id="A0A399T0M7"/>
<feature type="signal peptide" evidence="2">
    <location>
        <begin position="1"/>
        <end position="21"/>
    </location>
</feature>
<gene>
    <name evidence="3" type="ORF">D1614_08455</name>
</gene>
<keyword evidence="1" id="KW-0812">Transmembrane</keyword>
<dbReference type="RefSeq" id="WP_119437479.1">
    <property type="nucleotide sequence ID" value="NZ_QWGR01000004.1"/>
</dbReference>
<dbReference type="Proteomes" id="UP000265926">
    <property type="component" value="Unassembled WGS sequence"/>
</dbReference>
<feature type="chain" id="PRO_5017192307" evidence="2">
    <location>
        <begin position="22"/>
        <end position="80"/>
    </location>
</feature>
<feature type="transmembrane region" description="Helical" evidence="1">
    <location>
        <begin position="56"/>
        <end position="75"/>
    </location>
</feature>
<accession>A0A399T0M7</accession>
<evidence type="ECO:0000256" key="2">
    <source>
        <dbReference type="SAM" id="SignalP"/>
    </source>
</evidence>
<evidence type="ECO:0000313" key="3">
    <source>
        <dbReference type="EMBL" id="RIJ48559.1"/>
    </source>
</evidence>
<sequence>MKRVIALIGLFIMSLPTLLMAQEQGTYIENLGAQDSSYMEEDLLSPVQQSSGSNSTVIIVIVVVVVVAAVAFFLLKKKKK</sequence>
<dbReference type="OrthoDB" id="1122652at2"/>
<name>A0A399T0M7_9BACT</name>